<dbReference type="InterPro" id="IPR036390">
    <property type="entry name" value="WH_DNA-bd_sf"/>
</dbReference>
<proteinExistence type="predicted"/>
<dbReference type="InterPro" id="IPR011991">
    <property type="entry name" value="ArsR-like_HTH"/>
</dbReference>
<dbReference type="Gene3D" id="1.10.10.10">
    <property type="entry name" value="Winged helix-like DNA-binding domain superfamily/Winged helix DNA-binding domain"/>
    <property type="match status" value="1"/>
</dbReference>
<keyword evidence="1" id="KW-0805">Transcription regulation</keyword>
<evidence type="ECO:0000313" key="5">
    <source>
        <dbReference type="EMBL" id="MPQ64308.1"/>
    </source>
</evidence>
<protein>
    <submittedName>
        <fullName evidence="5">ArsR family transcriptional regulator</fullName>
    </submittedName>
</protein>
<evidence type="ECO:0000256" key="3">
    <source>
        <dbReference type="ARBA" id="ARBA00023163"/>
    </source>
</evidence>
<evidence type="ECO:0000256" key="2">
    <source>
        <dbReference type="ARBA" id="ARBA00023125"/>
    </source>
</evidence>
<dbReference type="GO" id="GO:0003700">
    <property type="term" value="F:DNA-binding transcription factor activity"/>
    <property type="evidence" value="ECO:0007669"/>
    <property type="project" value="InterPro"/>
</dbReference>
<reference evidence="5 6" key="1">
    <citation type="journal article" date="2019" name="Lett. Appl. Microbiol.">
        <title>A case of 'blown pack' spoilage of vacuum-packaged pork likely associated with Clostridium estertheticum in Canada.</title>
        <authorList>
            <person name="Zhang P."/>
            <person name="Ward P."/>
            <person name="McMullen L.M."/>
            <person name="Yang X."/>
        </authorList>
    </citation>
    <scope>NUCLEOTIDE SEQUENCE [LARGE SCALE GENOMIC DNA]</scope>
    <source>
        <strain evidence="5 6">MA19</strain>
    </source>
</reference>
<dbReference type="SMART" id="SM00418">
    <property type="entry name" value="HTH_ARSR"/>
    <property type="match status" value="1"/>
</dbReference>
<dbReference type="Pfam" id="PF01022">
    <property type="entry name" value="HTH_5"/>
    <property type="match status" value="1"/>
</dbReference>
<gene>
    <name evidence="5" type="ORF">E4V82_19645</name>
</gene>
<organism evidence="5 6">
    <name type="scientific">Clostridium estertheticum</name>
    <dbReference type="NCBI Taxonomy" id="238834"/>
    <lineage>
        <taxon>Bacteria</taxon>
        <taxon>Bacillati</taxon>
        <taxon>Bacillota</taxon>
        <taxon>Clostridia</taxon>
        <taxon>Eubacteriales</taxon>
        <taxon>Clostridiaceae</taxon>
        <taxon>Clostridium</taxon>
    </lineage>
</organism>
<dbReference type="InterPro" id="IPR001845">
    <property type="entry name" value="HTH_ArsR_DNA-bd_dom"/>
</dbReference>
<dbReference type="PANTHER" id="PTHR33154">
    <property type="entry name" value="TRANSCRIPTIONAL REGULATOR, ARSR FAMILY"/>
    <property type="match status" value="1"/>
</dbReference>
<dbReference type="GO" id="GO:0003677">
    <property type="term" value="F:DNA binding"/>
    <property type="evidence" value="ECO:0007669"/>
    <property type="project" value="UniProtKB-KW"/>
</dbReference>
<evidence type="ECO:0000256" key="1">
    <source>
        <dbReference type="ARBA" id="ARBA00023015"/>
    </source>
</evidence>
<dbReference type="AlphaFoldDB" id="A0A5N7ITK7"/>
<dbReference type="CDD" id="cd00090">
    <property type="entry name" value="HTH_ARSR"/>
    <property type="match status" value="1"/>
</dbReference>
<dbReference type="PANTHER" id="PTHR33154:SF33">
    <property type="entry name" value="TRANSCRIPTIONAL REPRESSOR SDPR"/>
    <property type="match status" value="1"/>
</dbReference>
<sequence>MKIIFDRRQGVLLDLFDSISWVLNDCHREMHSKFEAEVNKDVERAVKSLSKIVNKNIKLLEVYFKEGSPLKYPIDKNSDMWGCSDKDELINFIRNLNGQEIKYEAIKSMVEFKDDDAAKEKINEILGSDIKILDLIESLKVDDNMKWKILKLINNSEKWVREFIQFIEIYICQYIDILDKHKKSIQVFNNYIEENINNDGIKFLEKILGNFKDIFLKFDDYEEIYVNTIFFNSISCAFHESDKKLYMFLGRDFEATTKRLIGENEFEKNINIFKNLCDKTRFNILIYLMNGEVYSQEIANKYGISMATVSYHMNYLSSVKLVKSEKRAQKTYYVVNKDTLRESIEFLKKTFIL</sequence>
<dbReference type="NCBIfam" id="NF033788">
    <property type="entry name" value="HTH_metalloreg"/>
    <property type="match status" value="1"/>
</dbReference>
<feature type="domain" description="HTH arsR-type" evidence="4">
    <location>
        <begin position="261"/>
        <end position="353"/>
    </location>
</feature>
<dbReference type="InterPro" id="IPR036388">
    <property type="entry name" value="WH-like_DNA-bd_sf"/>
</dbReference>
<comment type="caution">
    <text evidence="5">The sequence shown here is derived from an EMBL/GenBank/DDBJ whole genome shotgun (WGS) entry which is preliminary data.</text>
</comment>
<dbReference type="PROSITE" id="PS50987">
    <property type="entry name" value="HTH_ARSR_2"/>
    <property type="match status" value="1"/>
</dbReference>
<evidence type="ECO:0000259" key="4">
    <source>
        <dbReference type="PROSITE" id="PS50987"/>
    </source>
</evidence>
<keyword evidence="2" id="KW-0238">DNA-binding</keyword>
<dbReference type="EMBL" id="SPSF01000044">
    <property type="protein sequence ID" value="MPQ64308.1"/>
    <property type="molecule type" value="Genomic_DNA"/>
</dbReference>
<dbReference type="Proteomes" id="UP000342249">
    <property type="component" value="Unassembled WGS sequence"/>
</dbReference>
<name>A0A5N7ITK7_9CLOT</name>
<dbReference type="PRINTS" id="PR00778">
    <property type="entry name" value="HTHARSR"/>
</dbReference>
<dbReference type="InterPro" id="IPR051081">
    <property type="entry name" value="HTH_MetalResp_TranReg"/>
</dbReference>
<dbReference type="RefSeq" id="WP_152753596.1">
    <property type="nucleotide sequence ID" value="NZ_SPSE01000045.1"/>
</dbReference>
<keyword evidence="3" id="KW-0804">Transcription</keyword>
<evidence type="ECO:0000313" key="6">
    <source>
        <dbReference type="Proteomes" id="UP000342249"/>
    </source>
</evidence>
<dbReference type="SUPFAM" id="SSF46785">
    <property type="entry name" value="Winged helix' DNA-binding domain"/>
    <property type="match status" value="1"/>
</dbReference>
<accession>A0A5N7ITK7</accession>